<keyword evidence="3" id="KW-0489">Methyltransferase</keyword>
<evidence type="ECO:0000256" key="2">
    <source>
        <dbReference type="ARBA" id="ARBA00022553"/>
    </source>
</evidence>
<keyword evidence="9" id="KW-1185">Reference proteome</keyword>
<dbReference type="InterPro" id="IPR050091">
    <property type="entry name" value="PKS_NRPS_Biosynth_Enz"/>
</dbReference>
<protein>
    <submittedName>
        <fullName evidence="8">Polyketide synthase</fullName>
    </submittedName>
</protein>
<evidence type="ECO:0000313" key="9">
    <source>
        <dbReference type="Proteomes" id="UP001480595"/>
    </source>
</evidence>
<feature type="domain" description="Carrier" evidence="7">
    <location>
        <begin position="839"/>
        <end position="918"/>
    </location>
</feature>
<evidence type="ECO:0000256" key="3">
    <source>
        <dbReference type="ARBA" id="ARBA00022603"/>
    </source>
</evidence>
<accession>A0ABR1UJV8</accession>
<gene>
    <name evidence="8" type="ORF">PG994_009450</name>
</gene>
<dbReference type="Gene3D" id="3.40.50.720">
    <property type="entry name" value="NAD(P)-binding Rossmann-like Domain"/>
    <property type="match status" value="2"/>
</dbReference>
<evidence type="ECO:0000259" key="7">
    <source>
        <dbReference type="PROSITE" id="PS50075"/>
    </source>
</evidence>
<reference evidence="8 9" key="1">
    <citation type="submission" date="2023-01" db="EMBL/GenBank/DDBJ databases">
        <title>Analysis of 21 Apiospora genomes using comparative genomics revels a genus with tremendous synthesis potential of carbohydrate active enzymes and secondary metabolites.</title>
        <authorList>
            <person name="Sorensen T."/>
        </authorList>
    </citation>
    <scope>NUCLEOTIDE SEQUENCE [LARGE SCALE GENOMIC DNA]</scope>
    <source>
        <strain evidence="8 9">CBS 135458</strain>
    </source>
</reference>
<dbReference type="SMART" id="SM00823">
    <property type="entry name" value="PKS_PP"/>
    <property type="match status" value="1"/>
</dbReference>
<dbReference type="PROSITE" id="PS00012">
    <property type="entry name" value="PHOSPHOPANTETHEINE"/>
    <property type="match status" value="1"/>
</dbReference>
<dbReference type="InterPro" id="IPR020806">
    <property type="entry name" value="PKS_PP-bd"/>
</dbReference>
<proteinExistence type="predicted"/>
<dbReference type="InterPro" id="IPR013120">
    <property type="entry name" value="FAR_NAD-bd"/>
</dbReference>
<comment type="caution">
    <text evidence="8">The sequence shown here is derived from an EMBL/GenBank/DDBJ whole genome shotgun (WGS) entry which is preliminary data.</text>
</comment>
<dbReference type="SUPFAM" id="SSF51735">
    <property type="entry name" value="NAD(P)-binding Rossmann-fold domains"/>
    <property type="match status" value="2"/>
</dbReference>
<evidence type="ECO:0000256" key="5">
    <source>
        <dbReference type="ARBA" id="ARBA00023002"/>
    </source>
</evidence>
<dbReference type="InterPro" id="IPR009081">
    <property type="entry name" value="PP-bd_ACP"/>
</dbReference>
<evidence type="ECO:0000256" key="1">
    <source>
        <dbReference type="ARBA" id="ARBA00022450"/>
    </source>
</evidence>
<dbReference type="InterPro" id="IPR006162">
    <property type="entry name" value="Ppantetheine_attach_site"/>
</dbReference>
<dbReference type="InterPro" id="IPR057326">
    <property type="entry name" value="KR_dom"/>
</dbReference>
<sequence>MSSFAFFAAPDISVPAEWIHLFKAYHFVTQAVDDQVLFLRDPLKSSPEWNPPPIKKLVIVGGSTDRSLHLVDWFQSKIGPRYATGCHVFRTLVDVDYDNVVDLDTTVLSLTELDKPVFQDIVPNTFLGLRNLFESGKKIFWVTSGRLESEPYCNMTVGFGRVAVNESPDLQLQMVDLSSLELVDPRDLAAAFLRFCAAEYLDSNILWSVEPELVMDKTGRQRIPRLLPISELNDRYNSAERAIVRDENVGDLPFILLEGPDDYVINYMSASKSPGLKLLNDAESLIELRIVLATMFAIRTPVGHRFLVLGTRTSDGASFLTLISSLCSLVTVPRESAMSFSIAPGSEQCVLGAVAARLVAGDVLDPVCSGQTVVIHNAAESIRLAFMAEAAKRHIEIIFFTDSKPKEDNSRIICVDLPEFVTSQELGELIPAEPAAYINFGSLTGKDTLQAAIASFLPRSCRIDTAQTLFSSTGTQGRPSLASLVGGLLDEATRGFQDVNSTESIQISDFPLVNLASLVRGSTLKLPLAILDFRDEVLPVQASRLDKQDMFNGTNSTYWIVGMTGALGVSLCDWMISKGARNIALTSRKPDVAVEWVESHKKRGVTVAVMPCDITIENDLKVVYNKLREALRPIAGVISGAMVLRDVAIRNMEFEQLTDVTQPKVGGSIHLDRLFHATPLDFFVLVSSVNCVIGSWGQANYAAANMFMCGLAAARRHRGLRASVVNAGAIIGAGYIERESRRALDAIVQKLHMMRLSEDDWHQAICEAIDASRLDSAHGPEITMGLSLVPSDIPVGPTWLSNPKFAGFILDVKPDAAKKEHFETTSSVEHALQSCVSKQDLYDTVTKAFAMQLRVMLQMVMSNDDLMASRSNEIGLDSLVSVDIRSWFLKNFQVNIPTLKVMGNNTMASLVEFAVEAIITSNPSQIDSASDTNMDTSTTTQDNDSLKSLEESSEARTTSECDSPASSPPINWASEAAPQATWTSVSYDAFSNPPSTTPKVIVLTGVTGLLGRCLLKHILRYTVAAKIHCLAVRGVSRRLHNKEMLMDSRVEYHEGKLENPLLGLSEDECRSIFTTADAVIHIGADTSHTKPYSDMRASNVGSTRTLVELCLPRRIPFHYVSSAGVAIYQDQAEFPEISLAAAAAGATPPTSGTFGYGCTKWVNERLLEQLHARGADADATRHPHAALDWVNTLLRYIRVLRAAPRTAHNRGALDLVRLETCCRDIMANLLQTGEQREEQRQPQYVHSAGDAVLAVDRLHEIDVEAGGQCYDVLSMGEWTRRAMAAGMHPGVALLIERMDAPEQASYPKLLRARSD</sequence>
<feature type="compositionally biased region" description="Polar residues" evidence="6">
    <location>
        <begin position="960"/>
        <end position="969"/>
    </location>
</feature>
<organism evidence="8 9">
    <name type="scientific">Apiospora phragmitis</name>
    <dbReference type="NCBI Taxonomy" id="2905665"/>
    <lineage>
        <taxon>Eukaryota</taxon>
        <taxon>Fungi</taxon>
        <taxon>Dikarya</taxon>
        <taxon>Ascomycota</taxon>
        <taxon>Pezizomycotina</taxon>
        <taxon>Sordariomycetes</taxon>
        <taxon>Xylariomycetidae</taxon>
        <taxon>Amphisphaeriales</taxon>
        <taxon>Apiosporaceae</taxon>
        <taxon>Apiospora</taxon>
    </lineage>
</organism>
<feature type="region of interest" description="Disordered" evidence="6">
    <location>
        <begin position="925"/>
        <end position="972"/>
    </location>
</feature>
<evidence type="ECO:0000256" key="6">
    <source>
        <dbReference type="SAM" id="MobiDB-lite"/>
    </source>
</evidence>
<dbReference type="InterPro" id="IPR036736">
    <property type="entry name" value="ACP-like_sf"/>
</dbReference>
<dbReference type="Pfam" id="PF07993">
    <property type="entry name" value="NAD_binding_4"/>
    <property type="match status" value="1"/>
</dbReference>
<evidence type="ECO:0000313" key="8">
    <source>
        <dbReference type="EMBL" id="KAK8059002.1"/>
    </source>
</evidence>
<feature type="compositionally biased region" description="Basic and acidic residues" evidence="6">
    <location>
        <begin position="944"/>
        <end position="959"/>
    </location>
</feature>
<dbReference type="InterPro" id="IPR036291">
    <property type="entry name" value="NAD(P)-bd_dom_sf"/>
</dbReference>
<keyword evidence="5" id="KW-0560">Oxidoreductase</keyword>
<dbReference type="PANTHER" id="PTHR43775">
    <property type="entry name" value="FATTY ACID SYNTHASE"/>
    <property type="match status" value="1"/>
</dbReference>
<dbReference type="EMBL" id="JAQQWL010000009">
    <property type="protein sequence ID" value="KAK8059002.1"/>
    <property type="molecule type" value="Genomic_DNA"/>
</dbReference>
<dbReference type="SUPFAM" id="SSF47336">
    <property type="entry name" value="ACP-like"/>
    <property type="match status" value="1"/>
</dbReference>
<dbReference type="GeneID" id="92093922"/>
<evidence type="ECO:0000256" key="4">
    <source>
        <dbReference type="ARBA" id="ARBA00022679"/>
    </source>
</evidence>
<dbReference type="InterPro" id="IPR013968">
    <property type="entry name" value="PKS_KR"/>
</dbReference>
<dbReference type="PROSITE" id="PS50075">
    <property type="entry name" value="CARRIER"/>
    <property type="match status" value="1"/>
</dbReference>
<dbReference type="Pfam" id="PF08659">
    <property type="entry name" value="KR"/>
    <property type="match status" value="1"/>
</dbReference>
<dbReference type="SMART" id="SM00822">
    <property type="entry name" value="PKS_KR"/>
    <property type="match status" value="1"/>
</dbReference>
<dbReference type="Proteomes" id="UP001480595">
    <property type="component" value="Unassembled WGS sequence"/>
</dbReference>
<keyword evidence="1" id="KW-0596">Phosphopantetheine</keyword>
<dbReference type="PANTHER" id="PTHR43775:SF20">
    <property type="entry name" value="HYBRID PKS-NRPS SYNTHETASE APDA"/>
    <property type="match status" value="1"/>
</dbReference>
<keyword evidence="4" id="KW-0808">Transferase</keyword>
<dbReference type="RefSeq" id="XP_066714448.1">
    <property type="nucleotide sequence ID" value="XM_066860859.1"/>
</dbReference>
<name>A0ABR1UJV8_9PEZI</name>
<feature type="compositionally biased region" description="Polar residues" evidence="6">
    <location>
        <begin position="925"/>
        <end position="943"/>
    </location>
</feature>
<keyword evidence="2" id="KW-0597">Phosphoprotein</keyword>